<proteinExistence type="predicted"/>
<feature type="compositionally biased region" description="Low complexity" evidence="1">
    <location>
        <begin position="259"/>
        <end position="273"/>
    </location>
</feature>
<accession>A0A448WQG4</accession>
<feature type="region of interest" description="Disordered" evidence="1">
    <location>
        <begin position="244"/>
        <end position="273"/>
    </location>
</feature>
<sequence length="327" mass="35176">MPTGRTNATTLTTLTSTTATSGSPTVRRLNDQMTSSFLWSGDQDQLLPGHLEPENEDLRTAGHRNGVAGGGVATPKDGLSATDDLRDPQMPVPGATFSCLPQPSWPPDHASTAAGIMQGVSGLLYCQLLAQGLDPSVPAGGLVTRLLESALPLPLFPLQRVPSPNEIGIEPSFAANSAWPALSEAQQTSSLSVPPISTFEAKARDSRHEFGSSLSSHAYTFRDGLHQYLQQIVWLQQRQQQQQPFCHERGQQQVGHFGSPHQNQQPPNQLLLSPSTPVGWQSSCRPLSGILQSDRATTETDPSSWSRLPICRKQTHTSIPSAIAVSK</sequence>
<feature type="region of interest" description="Disordered" evidence="1">
    <location>
        <begin position="47"/>
        <end position="76"/>
    </location>
</feature>
<reference evidence="2" key="1">
    <citation type="submission" date="2018-11" db="EMBL/GenBank/DDBJ databases">
        <authorList>
            <consortium name="Pathogen Informatics"/>
        </authorList>
    </citation>
    <scope>NUCLEOTIDE SEQUENCE</scope>
</reference>
<dbReference type="EMBL" id="CAAALY010033325">
    <property type="protein sequence ID" value="VEL17597.1"/>
    <property type="molecule type" value="Genomic_DNA"/>
</dbReference>
<evidence type="ECO:0000313" key="2">
    <source>
        <dbReference type="EMBL" id="VEL17597.1"/>
    </source>
</evidence>
<comment type="caution">
    <text evidence="2">The sequence shown here is derived from an EMBL/GenBank/DDBJ whole genome shotgun (WGS) entry which is preliminary data.</text>
</comment>
<name>A0A448WQG4_9PLAT</name>
<protein>
    <submittedName>
        <fullName evidence="2">Uncharacterized protein</fullName>
    </submittedName>
</protein>
<organism evidence="2 3">
    <name type="scientific">Protopolystoma xenopodis</name>
    <dbReference type="NCBI Taxonomy" id="117903"/>
    <lineage>
        <taxon>Eukaryota</taxon>
        <taxon>Metazoa</taxon>
        <taxon>Spiralia</taxon>
        <taxon>Lophotrochozoa</taxon>
        <taxon>Platyhelminthes</taxon>
        <taxon>Monogenea</taxon>
        <taxon>Polyopisthocotylea</taxon>
        <taxon>Polystomatidea</taxon>
        <taxon>Polystomatidae</taxon>
        <taxon>Protopolystoma</taxon>
    </lineage>
</organism>
<evidence type="ECO:0000256" key="1">
    <source>
        <dbReference type="SAM" id="MobiDB-lite"/>
    </source>
</evidence>
<evidence type="ECO:0000313" key="3">
    <source>
        <dbReference type="Proteomes" id="UP000784294"/>
    </source>
</evidence>
<dbReference type="AlphaFoldDB" id="A0A448WQG4"/>
<dbReference type="Proteomes" id="UP000784294">
    <property type="component" value="Unassembled WGS sequence"/>
</dbReference>
<keyword evidence="3" id="KW-1185">Reference proteome</keyword>
<feature type="compositionally biased region" description="Basic and acidic residues" evidence="1">
    <location>
        <begin position="51"/>
        <end position="60"/>
    </location>
</feature>
<gene>
    <name evidence="2" type="ORF">PXEA_LOCUS11037</name>
</gene>